<name>A0A8E0VKT0_9TREM</name>
<dbReference type="Proteomes" id="UP000728185">
    <property type="component" value="Unassembled WGS sequence"/>
</dbReference>
<evidence type="ECO:0000313" key="1">
    <source>
        <dbReference type="EMBL" id="KAA0194954.1"/>
    </source>
</evidence>
<dbReference type="EMBL" id="LUCM01004022">
    <property type="protein sequence ID" value="KAA0194954.1"/>
    <property type="molecule type" value="Genomic_DNA"/>
</dbReference>
<protein>
    <submittedName>
        <fullName evidence="1">Uncharacterized protein</fullName>
    </submittedName>
</protein>
<keyword evidence="2" id="KW-1185">Reference proteome</keyword>
<organism evidence="1 2">
    <name type="scientific">Fasciolopsis buskii</name>
    <dbReference type="NCBI Taxonomy" id="27845"/>
    <lineage>
        <taxon>Eukaryota</taxon>
        <taxon>Metazoa</taxon>
        <taxon>Spiralia</taxon>
        <taxon>Lophotrochozoa</taxon>
        <taxon>Platyhelminthes</taxon>
        <taxon>Trematoda</taxon>
        <taxon>Digenea</taxon>
        <taxon>Plagiorchiida</taxon>
        <taxon>Echinostomata</taxon>
        <taxon>Echinostomatoidea</taxon>
        <taxon>Fasciolidae</taxon>
        <taxon>Fasciolopsis</taxon>
    </lineage>
</organism>
<dbReference type="AlphaFoldDB" id="A0A8E0VKT0"/>
<dbReference type="OrthoDB" id="5964980at2759"/>
<proteinExistence type="predicted"/>
<gene>
    <name evidence="1" type="ORF">FBUS_00888</name>
</gene>
<evidence type="ECO:0000313" key="2">
    <source>
        <dbReference type="Proteomes" id="UP000728185"/>
    </source>
</evidence>
<dbReference type="Gene3D" id="2.30.30.140">
    <property type="match status" value="1"/>
</dbReference>
<comment type="caution">
    <text evidence="1">The sequence shown here is derived from an EMBL/GenBank/DDBJ whole genome shotgun (WGS) entry which is preliminary data.</text>
</comment>
<accession>A0A8E0VKT0</accession>
<sequence length="121" mass="14106">MHAFDTYFYALCDSLIRVSQFDLFRKGFSNTAIPIRKNHQKNHFFHCAPGYPEWPAMICYNADGRYAEYDSVTRQVLYYHVVFLDPTRSTTSRVAVNKVRTFHSAAELKHKRGVRDVVSPL</sequence>
<reference evidence="1" key="1">
    <citation type="submission" date="2019-05" db="EMBL/GenBank/DDBJ databases">
        <title>Annotation for the trematode Fasciolopsis buski.</title>
        <authorList>
            <person name="Choi Y.-J."/>
        </authorList>
    </citation>
    <scope>NUCLEOTIDE SEQUENCE</scope>
    <source>
        <strain evidence="1">HT</strain>
        <tissue evidence="1">Whole worm</tissue>
    </source>
</reference>
<dbReference type="SUPFAM" id="SSF63748">
    <property type="entry name" value="Tudor/PWWP/MBT"/>
    <property type="match status" value="1"/>
</dbReference>